<dbReference type="SUPFAM" id="SSF52402">
    <property type="entry name" value="Adenine nucleotide alpha hydrolases-like"/>
    <property type="match status" value="1"/>
</dbReference>
<reference evidence="6 7" key="1">
    <citation type="journal article" date="2023" name="Plants (Basel)">
        <title>Bridging the Gap: Combining Genomics and Transcriptomics Approaches to Understand Stylosanthes scabra, an Orphan Legume from the Brazilian Caatinga.</title>
        <authorList>
            <person name="Ferreira-Neto J.R.C."/>
            <person name="da Silva M.D."/>
            <person name="Binneck E."/>
            <person name="de Melo N.F."/>
            <person name="da Silva R.H."/>
            <person name="de Melo A.L.T.M."/>
            <person name="Pandolfi V."/>
            <person name="Bustamante F.O."/>
            <person name="Brasileiro-Vidal A.C."/>
            <person name="Benko-Iseppon A.M."/>
        </authorList>
    </citation>
    <scope>NUCLEOTIDE SEQUENCE [LARGE SCALE GENOMIC DNA]</scope>
    <source>
        <tissue evidence="6">Leaves</tissue>
    </source>
</reference>
<dbReference type="CDD" id="cd01989">
    <property type="entry name" value="USP_STK_Ubox_N"/>
    <property type="match status" value="1"/>
</dbReference>
<dbReference type="EMBL" id="JASCZI010121024">
    <property type="protein sequence ID" value="MED6158989.1"/>
    <property type="molecule type" value="Genomic_DNA"/>
</dbReference>
<dbReference type="InterPro" id="IPR051348">
    <property type="entry name" value="U-box_ubiquitin_ligases"/>
</dbReference>
<evidence type="ECO:0000313" key="6">
    <source>
        <dbReference type="EMBL" id="MED6158989.1"/>
    </source>
</evidence>
<keyword evidence="3" id="KW-0833">Ubl conjugation pathway</keyword>
<evidence type="ECO:0000256" key="2">
    <source>
        <dbReference type="ARBA" id="ARBA00012483"/>
    </source>
</evidence>
<dbReference type="EC" id="2.3.2.27" evidence="2"/>
<proteinExistence type="predicted"/>
<feature type="domain" description="UspA" evidence="5">
    <location>
        <begin position="16"/>
        <end position="151"/>
    </location>
</feature>
<gene>
    <name evidence="6" type="ORF">PIB30_038131</name>
</gene>
<organism evidence="6 7">
    <name type="scientific">Stylosanthes scabra</name>
    <dbReference type="NCBI Taxonomy" id="79078"/>
    <lineage>
        <taxon>Eukaryota</taxon>
        <taxon>Viridiplantae</taxon>
        <taxon>Streptophyta</taxon>
        <taxon>Embryophyta</taxon>
        <taxon>Tracheophyta</taxon>
        <taxon>Spermatophyta</taxon>
        <taxon>Magnoliopsida</taxon>
        <taxon>eudicotyledons</taxon>
        <taxon>Gunneridae</taxon>
        <taxon>Pentapetalae</taxon>
        <taxon>rosids</taxon>
        <taxon>fabids</taxon>
        <taxon>Fabales</taxon>
        <taxon>Fabaceae</taxon>
        <taxon>Papilionoideae</taxon>
        <taxon>50 kb inversion clade</taxon>
        <taxon>dalbergioids sensu lato</taxon>
        <taxon>Dalbergieae</taxon>
        <taxon>Pterocarpus clade</taxon>
        <taxon>Stylosanthes</taxon>
    </lineage>
</organism>
<dbReference type="InterPro" id="IPR014729">
    <property type="entry name" value="Rossmann-like_a/b/a_fold"/>
</dbReference>
<evidence type="ECO:0000256" key="4">
    <source>
        <dbReference type="SAM" id="MobiDB-lite"/>
    </source>
</evidence>
<sequence>MSRSLLAEKLGATGRVVAVAIENNKTSQEAAKWTVDNLLPKDQCLVLIHVRQQASSIPSPFGNLLPVDGDDDVGRAYKQQMENETKELFSSFRVFCNRKNIECKEILLEDTDISKAIIESITTYSIELLVLGSSRSGFLKKIRGMEVPNVVSKGAPPFCTLYIINKGKISSVRYSTVQLSVRPQNSILLQSQSQDHSSQSQFRSHFSTERPDSRPMRNHPPRRLEKSGYIGRQSLEDYSISVK</sequence>
<evidence type="ECO:0000256" key="3">
    <source>
        <dbReference type="ARBA" id="ARBA00022786"/>
    </source>
</evidence>
<accession>A0ABU6UD78</accession>
<evidence type="ECO:0000259" key="5">
    <source>
        <dbReference type="Pfam" id="PF00582"/>
    </source>
</evidence>
<feature type="region of interest" description="Disordered" evidence="4">
    <location>
        <begin position="190"/>
        <end position="231"/>
    </location>
</feature>
<dbReference type="PANTHER" id="PTHR45647:SF36">
    <property type="entry name" value="ADENINE NUCLEOTIDE ALPHA HYDROLASE-LIKE DOMAIN KINASE"/>
    <property type="match status" value="1"/>
</dbReference>
<evidence type="ECO:0000313" key="7">
    <source>
        <dbReference type="Proteomes" id="UP001341840"/>
    </source>
</evidence>
<dbReference type="Proteomes" id="UP001341840">
    <property type="component" value="Unassembled WGS sequence"/>
</dbReference>
<protein>
    <recommendedName>
        <fullName evidence="2">RING-type E3 ubiquitin transferase</fullName>
        <ecNumber evidence="2">2.3.2.27</ecNumber>
    </recommendedName>
</protein>
<dbReference type="Gene3D" id="3.40.50.620">
    <property type="entry name" value="HUPs"/>
    <property type="match status" value="1"/>
</dbReference>
<dbReference type="PANTHER" id="PTHR45647">
    <property type="entry name" value="OS02G0152300 PROTEIN"/>
    <property type="match status" value="1"/>
</dbReference>
<comment type="caution">
    <text evidence="6">The sequence shown here is derived from an EMBL/GenBank/DDBJ whole genome shotgun (WGS) entry which is preliminary data.</text>
</comment>
<keyword evidence="7" id="KW-1185">Reference proteome</keyword>
<dbReference type="InterPro" id="IPR006016">
    <property type="entry name" value="UspA"/>
</dbReference>
<evidence type="ECO:0000256" key="1">
    <source>
        <dbReference type="ARBA" id="ARBA00000900"/>
    </source>
</evidence>
<dbReference type="Pfam" id="PF00582">
    <property type="entry name" value="Usp"/>
    <property type="match status" value="1"/>
</dbReference>
<comment type="catalytic activity">
    <reaction evidence="1">
        <text>S-ubiquitinyl-[E2 ubiquitin-conjugating enzyme]-L-cysteine + [acceptor protein]-L-lysine = [E2 ubiquitin-conjugating enzyme]-L-cysteine + N(6)-ubiquitinyl-[acceptor protein]-L-lysine.</text>
        <dbReference type="EC" id="2.3.2.27"/>
    </reaction>
</comment>
<feature type="compositionally biased region" description="Low complexity" evidence="4">
    <location>
        <begin position="190"/>
        <end position="205"/>
    </location>
</feature>
<name>A0ABU6UD78_9FABA</name>
<feature type="compositionally biased region" description="Basic and acidic residues" evidence="4">
    <location>
        <begin position="206"/>
        <end position="215"/>
    </location>
</feature>